<sequence length="86" mass="9417">MWKSLSTQADFSPRISHVSVAPEVPVAMAVEVWLGMIVNVCPIYPGVCVVLGTMAGWKVVGRGSSPRRARRTIVMHEIRTLVSKRG</sequence>
<feature type="transmembrane region" description="Helical" evidence="1">
    <location>
        <begin position="32"/>
        <end position="60"/>
    </location>
</feature>
<reference evidence="2" key="1">
    <citation type="submission" date="2022-01" db="EMBL/GenBank/DDBJ databases">
        <authorList>
            <person name="Braso-Vives M."/>
        </authorList>
    </citation>
    <scope>NUCLEOTIDE SEQUENCE</scope>
</reference>
<protein>
    <submittedName>
        <fullName evidence="2">Hypp8617 protein</fullName>
    </submittedName>
</protein>
<name>A0A8J9Z7X5_BRALA</name>
<evidence type="ECO:0000256" key="1">
    <source>
        <dbReference type="SAM" id="Phobius"/>
    </source>
</evidence>
<keyword evidence="1" id="KW-0472">Membrane</keyword>
<keyword evidence="1" id="KW-1133">Transmembrane helix</keyword>
<evidence type="ECO:0000313" key="2">
    <source>
        <dbReference type="EMBL" id="CAH1249479.1"/>
    </source>
</evidence>
<dbReference type="OrthoDB" id="5962384at2759"/>
<gene>
    <name evidence="2" type="primary">Hypp8617</name>
    <name evidence="2" type="ORF">BLAG_LOCUS10566</name>
</gene>
<keyword evidence="1" id="KW-0812">Transmembrane</keyword>
<accession>A0A8J9Z7X5</accession>
<evidence type="ECO:0000313" key="3">
    <source>
        <dbReference type="Proteomes" id="UP000838412"/>
    </source>
</evidence>
<dbReference type="Proteomes" id="UP000838412">
    <property type="component" value="Chromosome 17"/>
</dbReference>
<organism evidence="2 3">
    <name type="scientific">Branchiostoma lanceolatum</name>
    <name type="common">Common lancelet</name>
    <name type="synonym">Amphioxus lanceolatum</name>
    <dbReference type="NCBI Taxonomy" id="7740"/>
    <lineage>
        <taxon>Eukaryota</taxon>
        <taxon>Metazoa</taxon>
        <taxon>Chordata</taxon>
        <taxon>Cephalochordata</taxon>
        <taxon>Leptocardii</taxon>
        <taxon>Amphioxiformes</taxon>
        <taxon>Branchiostomatidae</taxon>
        <taxon>Branchiostoma</taxon>
    </lineage>
</organism>
<dbReference type="EMBL" id="OV696702">
    <property type="protein sequence ID" value="CAH1249479.1"/>
    <property type="molecule type" value="Genomic_DNA"/>
</dbReference>
<proteinExistence type="predicted"/>
<dbReference type="AlphaFoldDB" id="A0A8J9Z7X5"/>
<keyword evidence="3" id="KW-1185">Reference proteome</keyword>